<dbReference type="InterPro" id="IPR029044">
    <property type="entry name" value="Nucleotide-diphossugar_trans"/>
</dbReference>
<evidence type="ECO:0000313" key="2">
    <source>
        <dbReference type="EMBL" id="VXD18725.1"/>
    </source>
</evidence>
<dbReference type="CDD" id="cd00761">
    <property type="entry name" value="Glyco_tranf_GTA_type"/>
    <property type="match status" value="1"/>
</dbReference>
<reference evidence="2" key="1">
    <citation type="submission" date="2019-10" db="EMBL/GenBank/DDBJ databases">
        <authorList>
            <consortium name="Genoscope - CEA"/>
            <person name="William W."/>
        </authorList>
    </citation>
    <scope>NUCLEOTIDE SEQUENCE [LARGE SCALE GENOMIC DNA]</scope>
    <source>
        <strain evidence="2">BBR_PRJEB10992</strain>
    </source>
</reference>
<dbReference type="GO" id="GO:0016740">
    <property type="term" value="F:transferase activity"/>
    <property type="evidence" value="ECO:0007669"/>
    <property type="project" value="UniProtKB-KW"/>
</dbReference>
<evidence type="ECO:0000259" key="1">
    <source>
        <dbReference type="Pfam" id="PF00535"/>
    </source>
</evidence>
<dbReference type="RefSeq" id="WP_083622006.1">
    <property type="nucleotide sequence ID" value="NZ_LR734870.1"/>
</dbReference>
<dbReference type="Proteomes" id="UP000184550">
    <property type="component" value="Unassembled WGS sequence"/>
</dbReference>
<protein>
    <submittedName>
        <fullName evidence="2">Glycosyl transferase</fullName>
    </submittedName>
</protein>
<organism evidence="2 3">
    <name type="scientific">Planktothrix serta PCC 8927</name>
    <dbReference type="NCBI Taxonomy" id="671068"/>
    <lineage>
        <taxon>Bacteria</taxon>
        <taxon>Bacillati</taxon>
        <taxon>Cyanobacteriota</taxon>
        <taxon>Cyanophyceae</taxon>
        <taxon>Oscillatoriophycideae</taxon>
        <taxon>Oscillatoriales</taxon>
        <taxon>Microcoleaceae</taxon>
        <taxon>Planktothrix</taxon>
    </lineage>
</organism>
<dbReference type="PANTHER" id="PTHR43685:SF2">
    <property type="entry name" value="GLYCOSYLTRANSFERASE 2-LIKE DOMAIN-CONTAINING PROTEIN"/>
    <property type="match status" value="1"/>
</dbReference>
<sequence>MTATPLSISPQIQPSLTITIFAVPKPFRGQIGLIQRNAIQSWLHLQPQPEIILLGNDQGTEATAREFGLRHIPDVKLNSQGTPLLNSIFFQASQQATHPILTYVNSDIILTRDFLPTVQQVIRQYPQFLILGRRWNIDITEPLNYDNPNWEQNLRDRLHQAGTFSGVGALDYFVFPKPLFSQLPEFAIGRAGWDNWMVGEALKQNIPVINGSQLITAIHQNHDYNHLSGRRLEAFQGIEAQQNQTFLQGHLAGNSADATVYLTPLSSNHTPRVSVIIPNLNVETLQATSLLQNQAIDSVYQQTFTDFEIIVIDDSSTDEMRSQLQAKYPLIYYIHQPDQGIVAAWNRGLDVAQGEFITFLHPGEVFLPDKLAQQVACFEQKAGSLEIVYSCWQTSPPTNIQAFQSVLQGREGLHGVHAWMLPTLWQFIRTSTILFRRSWLQRYGGFNIFVGEATSPLQPQAATLDLLLNLSSRGAAAVCLEQPTVCCLETQPLTPQIISQMAAESEQLLHNYFSRPTVKPWMRPLESQAYAQTFLWLASLISNSGDKQQEAKFLDRYHYYLRILKSRTA</sequence>
<name>A0A7Z9DYK7_9CYAN</name>
<dbReference type="Gene3D" id="3.90.550.10">
    <property type="entry name" value="Spore Coat Polysaccharide Biosynthesis Protein SpsA, Chain A"/>
    <property type="match status" value="1"/>
</dbReference>
<dbReference type="PANTHER" id="PTHR43685">
    <property type="entry name" value="GLYCOSYLTRANSFERASE"/>
    <property type="match status" value="1"/>
</dbReference>
<dbReference type="Pfam" id="PF00535">
    <property type="entry name" value="Glycos_transf_2"/>
    <property type="match status" value="1"/>
</dbReference>
<keyword evidence="3" id="KW-1185">Reference proteome</keyword>
<proteinExistence type="predicted"/>
<gene>
    <name evidence="2" type="ORF">PL8927_610001</name>
</gene>
<dbReference type="OrthoDB" id="440227at2"/>
<comment type="caution">
    <text evidence="2">The sequence shown here is derived from an EMBL/GenBank/DDBJ whole genome shotgun (WGS) entry which is preliminary data.</text>
</comment>
<dbReference type="EMBL" id="CZCU02000137">
    <property type="protein sequence ID" value="VXD18725.1"/>
    <property type="molecule type" value="Genomic_DNA"/>
</dbReference>
<keyword evidence="2" id="KW-0808">Transferase</keyword>
<dbReference type="InterPro" id="IPR050834">
    <property type="entry name" value="Glycosyltransf_2"/>
</dbReference>
<dbReference type="AlphaFoldDB" id="A0A7Z9DYK7"/>
<dbReference type="InterPro" id="IPR001173">
    <property type="entry name" value="Glyco_trans_2-like"/>
</dbReference>
<feature type="domain" description="Glycosyltransferase 2-like" evidence="1">
    <location>
        <begin position="274"/>
        <end position="381"/>
    </location>
</feature>
<evidence type="ECO:0000313" key="3">
    <source>
        <dbReference type="Proteomes" id="UP000184550"/>
    </source>
</evidence>
<dbReference type="SUPFAM" id="SSF53448">
    <property type="entry name" value="Nucleotide-diphospho-sugar transferases"/>
    <property type="match status" value="2"/>
</dbReference>
<accession>A0A7Z9DYK7</accession>